<evidence type="ECO:0000313" key="3">
    <source>
        <dbReference type="EMBL" id="PHO14701.1"/>
    </source>
</evidence>
<dbReference type="SUPFAM" id="SSF160387">
    <property type="entry name" value="NosL/MerB-like"/>
    <property type="match status" value="2"/>
</dbReference>
<dbReference type="InterPro" id="IPR008719">
    <property type="entry name" value="N2O_reductase_NosL"/>
</dbReference>
<reference evidence="4" key="1">
    <citation type="submission" date="2017-09" db="EMBL/GenBank/DDBJ databases">
        <title>Arcobacter canalis sp. nov., a new species isolated from a water canal contaminated with urban sewage.</title>
        <authorList>
            <person name="Perez-Cataluna A."/>
            <person name="Salas-Masso N."/>
            <person name="Figueras M.J."/>
        </authorList>
    </citation>
    <scope>NUCLEOTIDE SEQUENCE [LARGE SCALE GENOMIC DNA]</scope>
    <source>
        <strain evidence="4">CECT 7727</strain>
    </source>
</reference>
<evidence type="ECO:0000256" key="1">
    <source>
        <dbReference type="SAM" id="SignalP"/>
    </source>
</evidence>
<feature type="chain" id="PRO_5017580355" evidence="1">
    <location>
        <begin position="19"/>
        <end position="365"/>
    </location>
</feature>
<evidence type="ECO:0000313" key="2">
    <source>
        <dbReference type="EMBL" id="AXX86657.1"/>
    </source>
</evidence>
<feature type="signal peptide" evidence="1">
    <location>
        <begin position="1"/>
        <end position="18"/>
    </location>
</feature>
<gene>
    <name evidence="2" type="ORF">AMRN_0905</name>
    <name evidence="3" type="ORF">CPH92_10520</name>
</gene>
<dbReference type="PANTHER" id="PTHR41247:SF1">
    <property type="entry name" value="HTH-TYPE TRANSCRIPTIONAL REPRESSOR YCNK"/>
    <property type="match status" value="1"/>
</dbReference>
<keyword evidence="1" id="KW-0732">Signal</keyword>
<keyword evidence="4" id="KW-1185">Reference proteome</keyword>
<dbReference type="Pfam" id="PF05573">
    <property type="entry name" value="NosL"/>
    <property type="match status" value="2"/>
</dbReference>
<accession>A0A347TJ79</accession>
<reference evidence="3" key="2">
    <citation type="submission" date="2017-09" db="EMBL/GenBank/DDBJ databases">
        <authorList>
            <person name="Perez-Cataluna A."/>
            <person name="Figueras M.J."/>
            <person name="Salas-Masso N."/>
        </authorList>
    </citation>
    <scope>NUCLEOTIDE SEQUENCE</scope>
    <source>
        <strain evidence="3">CECT 7727</strain>
    </source>
</reference>
<dbReference type="EMBL" id="NXAO01000048">
    <property type="protein sequence ID" value="PHO14701.1"/>
    <property type="molecule type" value="Genomic_DNA"/>
</dbReference>
<reference evidence="2 5" key="3">
    <citation type="submission" date="2018-08" db="EMBL/GenBank/DDBJ databases">
        <title>Complete genome of the Arcobacter marinus type strain JCM 15502.</title>
        <authorList>
            <person name="Miller W.G."/>
            <person name="Yee E."/>
            <person name="Huynh S."/>
            <person name="Parker C.T."/>
        </authorList>
    </citation>
    <scope>NUCLEOTIDE SEQUENCE [LARGE SCALE GENOMIC DNA]</scope>
    <source>
        <strain evidence="2 5">JCM 15502</strain>
    </source>
</reference>
<dbReference type="PANTHER" id="PTHR41247">
    <property type="entry name" value="HTH-TYPE TRANSCRIPTIONAL REPRESSOR YCNK"/>
    <property type="match status" value="1"/>
</dbReference>
<dbReference type="Gene3D" id="3.30.70.2050">
    <property type="match status" value="2"/>
</dbReference>
<organism evidence="2 5">
    <name type="scientific">Malaciobacter marinus</name>
    <dbReference type="NCBI Taxonomy" id="505249"/>
    <lineage>
        <taxon>Bacteria</taxon>
        <taxon>Pseudomonadati</taxon>
        <taxon>Campylobacterota</taxon>
        <taxon>Epsilonproteobacteria</taxon>
        <taxon>Campylobacterales</taxon>
        <taxon>Arcobacteraceae</taxon>
        <taxon>Malaciobacter</taxon>
    </lineage>
</organism>
<dbReference type="AlphaFoldDB" id="A0A347TJ79"/>
<proteinExistence type="predicted"/>
<name>A0A347TJ79_9BACT</name>
<sequence>MLKRISLFLLLISISLFASQNKMFQTVDENQATLVKTDTSKHFCNVCGMDLVKFYKTSHAVEFKNGHKEQYCSLHCFANINKKFGKLIKKVQVVNTKTLELIDAKKAFYVVGSSVKGTMSMTSKYAFLSKKDALKFQKEHGGEIKTFDEALKIATADLTNDNKKIDKKRAKVAKKGKKIYEALCDNKAQLPDFNSIGEAKKYLIDNKICKNIKPNMLQAAAIYKYDPSLATNQNKKLSVPKDAKCPVCGMYVAKYPKWAAKIEVNKTHTHYFDGTKDMFKFYFNPKKYAHTHTKEQMKNITVTDYYTLETIDGKSAFYVVGSNVYGPMGEELIPFKDKKSANAFKNSHYGKKILKFEEVKESILY</sequence>
<evidence type="ECO:0000313" key="4">
    <source>
        <dbReference type="Proteomes" id="UP000224740"/>
    </source>
</evidence>
<dbReference type="KEGG" id="amar:AMRN_0905"/>
<evidence type="ECO:0000313" key="5">
    <source>
        <dbReference type="Proteomes" id="UP000264693"/>
    </source>
</evidence>
<dbReference type="EMBL" id="CP032101">
    <property type="protein sequence ID" value="AXX86657.1"/>
    <property type="molecule type" value="Genomic_DNA"/>
</dbReference>
<dbReference type="Proteomes" id="UP000264693">
    <property type="component" value="Chromosome"/>
</dbReference>
<dbReference type="Proteomes" id="UP000224740">
    <property type="component" value="Unassembled WGS sequence"/>
</dbReference>
<protein>
    <submittedName>
        <fullName evidence="2">NosL domain-containing protein</fullName>
    </submittedName>
</protein>
<dbReference type="RefSeq" id="WP_099311684.1">
    <property type="nucleotide sequence ID" value="NZ_CP032101.1"/>
</dbReference>